<keyword evidence="1 2" id="KW-0472">Membrane</keyword>
<feature type="transmembrane region" description="Helical" evidence="2">
    <location>
        <begin position="92"/>
        <end position="116"/>
    </location>
</feature>
<feature type="transmembrane region" description="Helical" evidence="2">
    <location>
        <begin position="434"/>
        <end position="454"/>
    </location>
</feature>
<keyword evidence="1" id="KW-0813">Transport</keyword>
<feature type="transmembrane region" description="Helical" evidence="2">
    <location>
        <begin position="61"/>
        <end position="80"/>
    </location>
</feature>
<feature type="transmembrane region" description="Helical" evidence="2">
    <location>
        <begin position="128"/>
        <end position="145"/>
    </location>
</feature>
<name>A0A1I5BVV1_9NEIS</name>
<organism evidence="3 4">
    <name type="scientific">Formivibrio citricus</name>
    <dbReference type="NCBI Taxonomy" id="83765"/>
    <lineage>
        <taxon>Bacteria</taxon>
        <taxon>Pseudomonadati</taxon>
        <taxon>Pseudomonadota</taxon>
        <taxon>Betaproteobacteria</taxon>
        <taxon>Neisseriales</taxon>
        <taxon>Chitinibacteraceae</taxon>
        <taxon>Formivibrio</taxon>
    </lineage>
</organism>
<gene>
    <name evidence="3" type="ORF">SAMN05660284_02265</name>
</gene>
<dbReference type="InterPro" id="IPR004679">
    <property type="entry name" value="2-OHcarboxylate_transport"/>
</dbReference>
<keyword evidence="4" id="KW-1185">Reference proteome</keyword>
<dbReference type="GO" id="GO:0015293">
    <property type="term" value="F:symporter activity"/>
    <property type="evidence" value="ECO:0007669"/>
    <property type="project" value="UniProtKB-UniRule"/>
</dbReference>
<evidence type="ECO:0000313" key="4">
    <source>
        <dbReference type="Proteomes" id="UP000242869"/>
    </source>
</evidence>
<dbReference type="GO" id="GO:0008514">
    <property type="term" value="F:organic anion transmembrane transporter activity"/>
    <property type="evidence" value="ECO:0007669"/>
    <property type="project" value="InterPro"/>
</dbReference>
<comment type="similarity">
    <text evidence="1">Belongs to the 2-hydroxycarboxylate transporter (2-HCT) (TC 2.A.24) family.</text>
</comment>
<reference evidence="4" key="1">
    <citation type="submission" date="2016-10" db="EMBL/GenBank/DDBJ databases">
        <authorList>
            <person name="Varghese N."/>
            <person name="Submissions S."/>
        </authorList>
    </citation>
    <scope>NUCLEOTIDE SEQUENCE [LARGE SCALE GENOMIC DNA]</scope>
    <source>
        <strain evidence="4">DSM 6150</strain>
    </source>
</reference>
<feature type="transmembrane region" description="Helical" evidence="2">
    <location>
        <begin position="157"/>
        <end position="180"/>
    </location>
</feature>
<keyword evidence="1" id="KW-0769">Symport</keyword>
<dbReference type="PANTHER" id="PTHR40033:SF1">
    <property type="entry name" value="CITRATE-SODIUM SYMPORTER"/>
    <property type="match status" value="1"/>
</dbReference>
<dbReference type="RefSeq" id="WP_091196370.1">
    <property type="nucleotide sequence ID" value="NZ_FOVE01000017.1"/>
</dbReference>
<feature type="transmembrane region" description="Helical" evidence="2">
    <location>
        <begin position="367"/>
        <end position="391"/>
    </location>
</feature>
<proteinExistence type="inferred from homology"/>
<feature type="transmembrane region" description="Helical" evidence="2">
    <location>
        <begin position="341"/>
        <end position="361"/>
    </location>
</feature>
<accession>A0A1I5BVV1</accession>
<evidence type="ECO:0000256" key="2">
    <source>
        <dbReference type="SAM" id="Phobius"/>
    </source>
</evidence>
<feature type="transmembrane region" description="Helical" evidence="2">
    <location>
        <begin position="31"/>
        <end position="49"/>
    </location>
</feature>
<evidence type="ECO:0000256" key="1">
    <source>
        <dbReference type="PIRNR" id="PIRNR005348"/>
    </source>
</evidence>
<protein>
    <submittedName>
        <fullName evidence="3">Malate:Na+ symporter</fullName>
    </submittedName>
</protein>
<dbReference type="Proteomes" id="UP000242869">
    <property type="component" value="Unassembled WGS sequence"/>
</dbReference>
<dbReference type="EMBL" id="FOVE01000017">
    <property type="protein sequence ID" value="SFN78820.1"/>
    <property type="molecule type" value="Genomic_DNA"/>
</dbReference>
<feature type="transmembrane region" description="Helical" evidence="2">
    <location>
        <begin position="187"/>
        <end position="211"/>
    </location>
</feature>
<keyword evidence="2" id="KW-1133">Transmembrane helix</keyword>
<feature type="transmembrane region" description="Helical" evidence="2">
    <location>
        <begin position="282"/>
        <end position="302"/>
    </location>
</feature>
<dbReference type="AlphaFoldDB" id="A0A1I5BVV1"/>
<dbReference type="PANTHER" id="PTHR40033">
    <property type="entry name" value="NA(+)-MALATE SYMPORTER"/>
    <property type="match status" value="1"/>
</dbReference>
<dbReference type="STRING" id="83765.SAMN05660284_02265"/>
<sequence>MGHSTVEEEKLPESASLFDKFVNYKIGAMPLPVYLILAFVVIASAYVQIKDHGTGKLSSALPADMIGGFALIIVFGWLLGHIGGKIPVLKNIGGPAIMALFVPSALLAYGVFNPAMKNATVAIMKTSNFLYFYISCLVAGSLLGMNRKVLVQGFMRMFVPLMIGTICATVAGIGMGLLFGYSPYHTFFFILIPIMGGGVGEGILPLSMAYAEMGILGKTQGELIALMIPAALIGNVVAIISAASLKRLGDKHEQHSGKGLLVRSGDDNELLKEMSTDKPIDLQLMGCGMLLACSFWILGRILSPYVGIPGPILMILGAAAAKVLQIVPARMEQGAYQMYKFVSSNLTFPLLAGLGVLYVPWHDLISAFTFGYFCICGIAVLTMVSSGWFVAKYLNMYPVESAIVTACHSGLGGTGDVAILSACDRMGLMPFAQISTRIGGASMIVFAVFSIKMFN</sequence>
<evidence type="ECO:0000313" key="3">
    <source>
        <dbReference type="EMBL" id="SFN78820.1"/>
    </source>
</evidence>
<dbReference type="PIRSF" id="PIRSF005348">
    <property type="entry name" value="YxkH"/>
    <property type="match status" value="1"/>
</dbReference>
<feature type="transmembrane region" description="Helical" evidence="2">
    <location>
        <begin position="308"/>
        <end position="329"/>
    </location>
</feature>
<dbReference type="GO" id="GO:0005886">
    <property type="term" value="C:plasma membrane"/>
    <property type="evidence" value="ECO:0007669"/>
    <property type="project" value="UniProtKB-UniRule"/>
</dbReference>
<dbReference type="OrthoDB" id="8584824at2"/>
<feature type="transmembrane region" description="Helical" evidence="2">
    <location>
        <begin position="223"/>
        <end position="245"/>
    </location>
</feature>
<dbReference type="Pfam" id="PF03390">
    <property type="entry name" value="2HCT"/>
    <property type="match status" value="1"/>
</dbReference>
<keyword evidence="2" id="KW-0812">Transmembrane</keyword>